<organism evidence="3 4">
    <name type="scientific">Nocardioides bigeumensis</name>
    <dbReference type="NCBI Taxonomy" id="433657"/>
    <lineage>
        <taxon>Bacteria</taxon>
        <taxon>Bacillati</taxon>
        <taxon>Actinomycetota</taxon>
        <taxon>Actinomycetes</taxon>
        <taxon>Propionibacteriales</taxon>
        <taxon>Nocardioidaceae</taxon>
        <taxon>Nocardioides</taxon>
    </lineage>
</organism>
<dbReference type="PANTHER" id="PTHR21164:SF0">
    <property type="entry name" value="CHORISMATE MUTASE AROH"/>
    <property type="match status" value="1"/>
</dbReference>
<accession>A0ABP5JQB3</accession>
<dbReference type="InterPro" id="IPR008243">
    <property type="entry name" value="Chorismate_mutase_AroH"/>
</dbReference>
<protein>
    <recommendedName>
        <fullName evidence="1 2">chorismate mutase</fullName>
        <ecNumber evidence="1 2">5.4.99.5</ecNumber>
    </recommendedName>
</protein>
<dbReference type="Gene3D" id="3.30.1330.40">
    <property type="entry name" value="RutC-like"/>
    <property type="match status" value="1"/>
</dbReference>
<dbReference type="EC" id="5.4.99.5" evidence="1 2"/>
<dbReference type="RefSeq" id="WP_344302934.1">
    <property type="nucleotide sequence ID" value="NZ_BAAAQQ010000005.1"/>
</dbReference>
<keyword evidence="2" id="KW-0413">Isomerase</keyword>
<sequence length="127" mass="14121">MAVRAVRGATQLDTDEREHLLGRVEEMVLDVMRSNGLSVDDFISVIFTATSDIHSEFPAYAARQLGFGDVPLICSRELEIEGSLPLVVRMMAHVETDLPRADITHCYLHGAASLRKDLTRVRSVPDE</sequence>
<comment type="catalytic activity">
    <reaction evidence="2">
        <text>chorismate = prephenate</text>
        <dbReference type="Rhea" id="RHEA:13897"/>
        <dbReference type="ChEBI" id="CHEBI:29748"/>
        <dbReference type="ChEBI" id="CHEBI:29934"/>
        <dbReference type="EC" id="5.4.99.5"/>
    </reaction>
</comment>
<dbReference type="CDD" id="cd02185">
    <property type="entry name" value="AroH"/>
    <property type="match status" value="1"/>
</dbReference>
<dbReference type="NCBIfam" id="TIGR01796">
    <property type="entry name" value="CM_mono_aroH"/>
    <property type="match status" value="1"/>
</dbReference>
<keyword evidence="2" id="KW-0057">Aromatic amino acid biosynthesis</keyword>
<proteinExistence type="predicted"/>
<evidence type="ECO:0000313" key="4">
    <source>
        <dbReference type="Proteomes" id="UP001500575"/>
    </source>
</evidence>
<evidence type="ECO:0000256" key="2">
    <source>
        <dbReference type="PROSITE-ProRule" id="PRU00514"/>
    </source>
</evidence>
<reference evidence="4" key="1">
    <citation type="journal article" date="2019" name="Int. J. Syst. Evol. Microbiol.">
        <title>The Global Catalogue of Microorganisms (GCM) 10K type strain sequencing project: providing services to taxonomists for standard genome sequencing and annotation.</title>
        <authorList>
            <consortium name="The Broad Institute Genomics Platform"/>
            <consortium name="The Broad Institute Genome Sequencing Center for Infectious Disease"/>
            <person name="Wu L."/>
            <person name="Ma J."/>
        </authorList>
    </citation>
    <scope>NUCLEOTIDE SEQUENCE [LARGE SCALE GENOMIC DNA]</scope>
    <source>
        <strain evidence="4">JCM 16021</strain>
    </source>
</reference>
<evidence type="ECO:0000256" key="1">
    <source>
        <dbReference type="NCBIfam" id="TIGR01796"/>
    </source>
</evidence>
<gene>
    <name evidence="3" type="primary">aroH</name>
    <name evidence="3" type="ORF">GCM10009843_13750</name>
</gene>
<dbReference type="InterPro" id="IPR035959">
    <property type="entry name" value="RutC-like_sf"/>
</dbReference>
<dbReference type="EMBL" id="BAAAQQ010000005">
    <property type="protein sequence ID" value="GAA2120346.1"/>
    <property type="molecule type" value="Genomic_DNA"/>
</dbReference>
<evidence type="ECO:0000313" key="3">
    <source>
        <dbReference type="EMBL" id="GAA2120346.1"/>
    </source>
</evidence>
<dbReference type="Proteomes" id="UP001500575">
    <property type="component" value="Unassembled WGS sequence"/>
</dbReference>
<keyword evidence="2" id="KW-0028">Amino-acid biosynthesis</keyword>
<dbReference type="PROSITE" id="PS51167">
    <property type="entry name" value="CHORISMATE_MUT_1"/>
    <property type="match status" value="1"/>
</dbReference>
<dbReference type="PANTHER" id="PTHR21164">
    <property type="entry name" value="CHORISMATE MUTASE"/>
    <property type="match status" value="1"/>
</dbReference>
<dbReference type="Pfam" id="PF07736">
    <property type="entry name" value="CM_1"/>
    <property type="match status" value="1"/>
</dbReference>
<keyword evidence="4" id="KW-1185">Reference proteome</keyword>
<comment type="caution">
    <text evidence="3">The sequence shown here is derived from an EMBL/GenBank/DDBJ whole genome shotgun (WGS) entry which is preliminary data.</text>
</comment>
<name>A0ABP5JQB3_9ACTN</name>
<dbReference type="SUPFAM" id="SSF55298">
    <property type="entry name" value="YjgF-like"/>
    <property type="match status" value="1"/>
</dbReference>
<dbReference type="PIRSF" id="PIRSF005965">
    <property type="entry name" value="Chor_mut_AroH"/>
    <property type="match status" value="1"/>
</dbReference>